<dbReference type="Proteomes" id="UP000836841">
    <property type="component" value="Chromosome 5"/>
</dbReference>
<evidence type="ECO:0000313" key="2">
    <source>
        <dbReference type="EMBL" id="CAH2067796.1"/>
    </source>
</evidence>
<evidence type="ECO:0000313" key="3">
    <source>
        <dbReference type="Proteomes" id="UP000836841"/>
    </source>
</evidence>
<keyword evidence="3" id="KW-1185">Reference proteome</keyword>
<protein>
    <recommendedName>
        <fullName evidence="4">Transmembrane protein</fullName>
    </recommendedName>
</protein>
<keyword evidence="1" id="KW-0472">Membrane</keyword>
<organism evidence="2 3">
    <name type="scientific">Thlaspi arvense</name>
    <name type="common">Field penny-cress</name>
    <dbReference type="NCBI Taxonomy" id="13288"/>
    <lineage>
        <taxon>Eukaryota</taxon>
        <taxon>Viridiplantae</taxon>
        <taxon>Streptophyta</taxon>
        <taxon>Embryophyta</taxon>
        <taxon>Tracheophyta</taxon>
        <taxon>Spermatophyta</taxon>
        <taxon>Magnoliopsida</taxon>
        <taxon>eudicotyledons</taxon>
        <taxon>Gunneridae</taxon>
        <taxon>Pentapetalae</taxon>
        <taxon>rosids</taxon>
        <taxon>malvids</taxon>
        <taxon>Brassicales</taxon>
        <taxon>Brassicaceae</taxon>
        <taxon>Thlaspideae</taxon>
        <taxon>Thlaspi</taxon>
    </lineage>
</organism>
<gene>
    <name evidence="2" type="ORF">TAV2_LOCUS15764</name>
</gene>
<dbReference type="AlphaFoldDB" id="A0AAU9SP63"/>
<accession>A0AAU9SP63</accession>
<evidence type="ECO:0000256" key="1">
    <source>
        <dbReference type="SAM" id="Phobius"/>
    </source>
</evidence>
<keyword evidence="1" id="KW-0812">Transmembrane</keyword>
<feature type="transmembrane region" description="Helical" evidence="1">
    <location>
        <begin position="113"/>
        <end position="138"/>
    </location>
</feature>
<proteinExistence type="predicted"/>
<name>A0AAU9SP63_THLAR</name>
<reference evidence="2 3" key="1">
    <citation type="submission" date="2022-03" db="EMBL/GenBank/DDBJ databases">
        <authorList>
            <person name="Nunn A."/>
            <person name="Chopra R."/>
            <person name="Nunn A."/>
            <person name="Contreras Garrido A."/>
        </authorList>
    </citation>
    <scope>NUCLEOTIDE SEQUENCE [LARGE SCALE GENOMIC DNA]</scope>
</reference>
<dbReference type="EMBL" id="OU466861">
    <property type="protein sequence ID" value="CAH2067796.1"/>
    <property type="molecule type" value="Genomic_DNA"/>
</dbReference>
<keyword evidence="1" id="KW-1133">Transmembrane helix</keyword>
<sequence>MKEEMTSKDASIRERVAIRCARASMLLYSLASSRDLKATTIDTAGEVSRSFFFLLFLLRIGIDLLQWIRSCENLMGTSFGVVWKQEEGDTRREIEDLRRKLAMEKKRMNRIKLCSLMELLLLVALVLLLSTFFLVFFLRSP</sequence>
<evidence type="ECO:0008006" key="4">
    <source>
        <dbReference type="Google" id="ProtNLM"/>
    </source>
</evidence>